<dbReference type="Proteomes" id="UP000310168">
    <property type="component" value="Unassembled WGS sequence"/>
</dbReference>
<proteinExistence type="predicted"/>
<evidence type="ECO:0000313" key="2">
    <source>
        <dbReference type="Proteomes" id="UP000310168"/>
    </source>
</evidence>
<comment type="caution">
    <text evidence="1">The sequence shown here is derived from an EMBL/GenBank/DDBJ whole genome shotgun (WGS) entry which is preliminary data.</text>
</comment>
<sequence>MSKKNKQLKLKNFHYLKAVVIVHGKSELQMCKFIKNNLRIKIEFISKDSGKSSIQITSLKDILNGKDIKDFNSFCK</sequence>
<reference evidence="1 2" key="1">
    <citation type="journal article" date="2019" name="Anaerobe">
        <title>Brachyspira catarrhinii sp. nov., an anaerobic intestinal spirochaete isolated from vervet monkeys may have been misidentified as Brachyspira aalborgi in previous studies.</title>
        <authorList>
            <person name="Phillips N.D."/>
            <person name="La T."/>
            <person name="Hampson D.J."/>
        </authorList>
    </citation>
    <scope>NUCLEOTIDE SEQUENCE [LARGE SCALE GENOMIC DNA]</scope>
    <source>
        <strain evidence="1 2">Z12</strain>
    </source>
</reference>
<dbReference type="RefSeq" id="WP_137997380.1">
    <property type="nucleotide sequence ID" value="NZ_SJDU01000021.1"/>
</dbReference>
<evidence type="ECO:0000313" key="1">
    <source>
        <dbReference type="EMBL" id="TKZ36141.1"/>
    </source>
</evidence>
<keyword evidence="2" id="KW-1185">Reference proteome</keyword>
<name>A0ABY2TTD1_9SPIR</name>
<dbReference type="EMBL" id="SJDU01000021">
    <property type="protein sequence ID" value="TKZ36141.1"/>
    <property type="molecule type" value="Genomic_DNA"/>
</dbReference>
<accession>A0ABY2TTD1</accession>
<organism evidence="1 2">
    <name type="scientific">Brachyspira catarrhinii</name>
    <dbReference type="NCBI Taxonomy" id="2528966"/>
    <lineage>
        <taxon>Bacteria</taxon>
        <taxon>Pseudomonadati</taxon>
        <taxon>Spirochaetota</taxon>
        <taxon>Spirochaetia</taxon>
        <taxon>Brachyspirales</taxon>
        <taxon>Brachyspiraceae</taxon>
        <taxon>Brachyspira</taxon>
    </lineage>
</organism>
<gene>
    <name evidence="1" type="ORF">EZH24_01550</name>
</gene>
<protein>
    <submittedName>
        <fullName evidence="1">Uncharacterized protein</fullName>
    </submittedName>
</protein>